<keyword evidence="1" id="KW-1133">Transmembrane helix</keyword>
<reference evidence="3" key="1">
    <citation type="submission" date="2017-10" db="EMBL/GenBank/DDBJ databases">
        <title>Rapid genome shrinkage in a self-fertile nematode reveals novel sperm competition proteins.</title>
        <authorList>
            <person name="Yin D."/>
            <person name="Schwarz E.M."/>
            <person name="Thomas C.G."/>
            <person name="Felde R.L."/>
            <person name="Korf I.F."/>
            <person name="Cutter A.D."/>
            <person name="Schartner C.M."/>
            <person name="Ralston E.J."/>
            <person name="Meyer B.J."/>
            <person name="Haag E.S."/>
        </authorList>
    </citation>
    <scope>NUCLEOTIDE SEQUENCE [LARGE SCALE GENOMIC DNA]</scope>
    <source>
        <strain evidence="3">JU1422</strain>
    </source>
</reference>
<keyword evidence="3" id="KW-1185">Reference proteome</keyword>
<accession>A0A2G5VV99</accession>
<evidence type="ECO:0000313" key="2">
    <source>
        <dbReference type="EMBL" id="PIC55693.1"/>
    </source>
</evidence>
<protein>
    <submittedName>
        <fullName evidence="2">Uncharacterized protein</fullName>
    </submittedName>
</protein>
<gene>
    <name evidence="2" type="primary">Cnig_chr_I.g863</name>
    <name evidence="2" type="ORF">B9Z55_000863</name>
</gene>
<evidence type="ECO:0000256" key="1">
    <source>
        <dbReference type="SAM" id="Phobius"/>
    </source>
</evidence>
<dbReference type="AlphaFoldDB" id="A0A2G5VV99"/>
<keyword evidence="1" id="KW-0472">Membrane</keyword>
<dbReference type="Proteomes" id="UP000230233">
    <property type="component" value="Chromosome I"/>
</dbReference>
<sequence length="98" mass="11084">MQKNISTVLQENAETSSELLQKRVRVSGGKWVGRNWTLASFSVVSQPKVHTRAVCTLASPVPLDASRARSAHTRIFFILITFAPIYDLNCFIDFHIFF</sequence>
<evidence type="ECO:0000313" key="3">
    <source>
        <dbReference type="Proteomes" id="UP000230233"/>
    </source>
</evidence>
<organism evidence="2 3">
    <name type="scientific">Caenorhabditis nigoni</name>
    <dbReference type="NCBI Taxonomy" id="1611254"/>
    <lineage>
        <taxon>Eukaryota</taxon>
        <taxon>Metazoa</taxon>
        <taxon>Ecdysozoa</taxon>
        <taxon>Nematoda</taxon>
        <taxon>Chromadorea</taxon>
        <taxon>Rhabditida</taxon>
        <taxon>Rhabditina</taxon>
        <taxon>Rhabditomorpha</taxon>
        <taxon>Rhabditoidea</taxon>
        <taxon>Rhabditidae</taxon>
        <taxon>Peloderinae</taxon>
        <taxon>Caenorhabditis</taxon>
    </lineage>
</organism>
<feature type="transmembrane region" description="Helical" evidence="1">
    <location>
        <begin position="75"/>
        <end position="97"/>
    </location>
</feature>
<proteinExistence type="predicted"/>
<dbReference type="EMBL" id="PDUG01000001">
    <property type="protein sequence ID" value="PIC55693.1"/>
    <property type="molecule type" value="Genomic_DNA"/>
</dbReference>
<name>A0A2G5VV99_9PELO</name>
<comment type="caution">
    <text evidence="2">The sequence shown here is derived from an EMBL/GenBank/DDBJ whole genome shotgun (WGS) entry which is preliminary data.</text>
</comment>
<keyword evidence="1" id="KW-0812">Transmembrane</keyword>